<dbReference type="PROSITE" id="PS51409">
    <property type="entry name" value="ARGINASE_2"/>
    <property type="match status" value="1"/>
</dbReference>
<evidence type="ECO:0000256" key="1">
    <source>
        <dbReference type="ARBA" id="ARBA00022723"/>
    </source>
</evidence>
<reference evidence="4 5" key="1">
    <citation type="submission" date="2019-06" db="EMBL/GenBank/DDBJ databases">
        <title>Genome of new Rhodobacteraceae sp. SM1903.</title>
        <authorList>
            <person name="Ren X."/>
        </authorList>
    </citation>
    <scope>NUCLEOTIDE SEQUENCE [LARGE SCALE GENOMIC DNA]</scope>
    <source>
        <strain evidence="4 5">SM1903</strain>
    </source>
</reference>
<dbReference type="InterPro" id="IPR023696">
    <property type="entry name" value="Ureohydrolase_dom_sf"/>
</dbReference>
<dbReference type="RefSeq" id="WP_140192624.1">
    <property type="nucleotide sequence ID" value="NZ_CP065915.1"/>
</dbReference>
<evidence type="ECO:0000313" key="5">
    <source>
        <dbReference type="Proteomes" id="UP000314011"/>
    </source>
</evidence>
<evidence type="ECO:0000256" key="2">
    <source>
        <dbReference type="ARBA" id="ARBA00022801"/>
    </source>
</evidence>
<dbReference type="InterPro" id="IPR006035">
    <property type="entry name" value="Ureohydrolase"/>
</dbReference>
<dbReference type="OrthoDB" id="9788689at2"/>
<dbReference type="PANTHER" id="PTHR11358">
    <property type="entry name" value="ARGINASE/AGMATINASE"/>
    <property type="match status" value="1"/>
</dbReference>
<protein>
    <submittedName>
        <fullName evidence="4">Arginase</fullName>
    </submittedName>
</protein>
<dbReference type="PIRSF" id="PIRSF036979">
    <property type="entry name" value="Arginase"/>
    <property type="match status" value="1"/>
</dbReference>
<accession>A0A5C5GB17</accession>
<name>A0A5C5GB17_9RHOB</name>
<dbReference type="Gene3D" id="3.40.800.10">
    <property type="entry name" value="Ureohydrolase domain"/>
    <property type="match status" value="1"/>
</dbReference>
<keyword evidence="2" id="KW-0378">Hydrolase</keyword>
<gene>
    <name evidence="4" type="ORF">FHY64_01160</name>
</gene>
<keyword evidence="5" id="KW-1185">Reference proteome</keyword>
<comment type="similarity">
    <text evidence="3">Belongs to the arginase family.</text>
</comment>
<dbReference type="Proteomes" id="UP000314011">
    <property type="component" value="Unassembled WGS sequence"/>
</dbReference>
<dbReference type="GO" id="GO:0033389">
    <property type="term" value="P:putrescine biosynthetic process from arginine, via agmatine"/>
    <property type="evidence" value="ECO:0007669"/>
    <property type="project" value="TreeGrafter"/>
</dbReference>
<dbReference type="GO" id="GO:0046872">
    <property type="term" value="F:metal ion binding"/>
    <property type="evidence" value="ECO:0007669"/>
    <property type="project" value="UniProtKB-KW"/>
</dbReference>
<organism evidence="4 5">
    <name type="scientific">Pelagovum pacificum</name>
    <dbReference type="NCBI Taxonomy" id="2588711"/>
    <lineage>
        <taxon>Bacteria</taxon>
        <taxon>Pseudomonadati</taxon>
        <taxon>Pseudomonadota</taxon>
        <taxon>Alphaproteobacteria</taxon>
        <taxon>Rhodobacterales</taxon>
        <taxon>Paracoccaceae</taxon>
        <taxon>Pelagovum</taxon>
    </lineage>
</organism>
<evidence type="ECO:0000256" key="3">
    <source>
        <dbReference type="PROSITE-ProRule" id="PRU00742"/>
    </source>
</evidence>
<dbReference type="GO" id="GO:0008783">
    <property type="term" value="F:agmatinase activity"/>
    <property type="evidence" value="ECO:0007669"/>
    <property type="project" value="TreeGrafter"/>
</dbReference>
<dbReference type="EMBL" id="VFFF01000001">
    <property type="protein sequence ID" value="TNY31943.1"/>
    <property type="molecule type" value="Genomic_DNA"/>
</dbReference>
<dbReference type="Pfam" id="PF00491">
    <property type="entry name" value="Arginase"/>
    <property type="match status" value="1"/>
</dbReference>
<sequence>MSDLGRMFGSDGGRGTFLGVEAGPAKSGHKVALFGADTATPYASVGPYCAGGAEAIRAGSAGYVANRAHVNFDTGGVTLGDGVLVDCGNVSTGDDAAANRAAITAQAKEILQAGAVPVCLGGDDSLPIPMGEALSGRDIWVVQVDAHIDWRDEVDGERFGLSSGLRRLSEMGHVSGITQIGQRGTGSARPSDTRDARDWGATLVPARDWCRGGGREALDRIPEGADVLLCFDFDSLDPSIMPAVIAPTAGGLSYWDAVEIVERITARARIAAITMAEFMPENDRTGQAAILGAQLLTTWIGLMTADG</sequence>
<dbReference type="SUPFAM" id="SSF52768">
    <property type="entry name" value="Arginase/deacetylase"/>
    <property type="match status" value="1"/>
</dbReference>
<dbReference type="AlphaFoldDB" id="A0A5C5GB17"/>
<dbReference type="PANTHER" id="PTHR11358:SF26">
    <property type="entry name" value="GUANIDINO ACID HYDROLASE, MITOCHONDRIAL"/>
    <property type="match status" value="1"/>
</dbReference>
<keyword evidence="1" id="KW-0479">Metal-binding</keyword>
<comment type="caution">
    <text evidence="4">The sequence shown here is derived from an EMBL/GenBank/DDBJ whole genome shotgun (WGS) entry which is preliminary data.</text>
</comment>
<evidence type="ECO:0000313" key="4">
    <source>
        <dbReference type="EMBL" id="TNY31943.1"/>
    </source>
</evidence>
<proteinExistence type="inferred from homology"/>